<sequence>MSGHASIEAGLNRRAHHAWSVHELEDNIHLAAANGVPNLICFNGNRAGQPNGEGVAITTEALQSISHCRERGRQSGAGTAQQPRRSPG</sequence>
<dbReference type="RefSeq" id="WP_260560389.1">
    <property type="nucleotide sequence ID" value="NZ_BAABEC010000020.1"/>
</dbReference>
<gene>
    <name evidence="2" type="ORF">N0D28_00075</name>
</gene>
<keyword evidence="3" id="KW-1185">Reference proteome</keyword>
<feature type="region of interest" description="Disordered" evidence="1">
    <location>
        <begin position="68"/>
        <end position="88"/>
    </location>
</feature>
<proteinExistence type="predicted"/>
<reference evidence="2" key="1">
    <citation type="submission" date="2022-09" db="EMBL/GenBank/DDBJ databases">
        <title>genome sequence of Deinococcus rubellus.</title>
        <authorList>
            <person name="Srinivasan S."/>
        </authorList>
    </citation>
    <scope>NUCLEOTIDE SEQUENCE</scope>
    <source>
        <strain evidence="2">Ant6</strain>
    </source>
</reference>
<feature type="compositionally biased region" description="Polar residues" evidence="1">
    <location>
        <begin position="76"/>
        <end position="88"/>
    </location>
</feature>
<accession>A0ABY5YGD6</accession>
<dbReference type="Proteomes" id="UP001060261">
    <property type="component" value="Chromosome"/>
</dbReference>
<evidence type="ECO:0000313" key="2">
    <source>
        <dbReference type="EMBL" id="UWX64114.1"/>
    </source>
</evidence>
<evidence type="ECO:0000256" key="1">
    <source>
        <dbReference type="SAM" id="MobiDB-lite"/>
    </source>
</evidence>
<evidence type="ECO:0000313" key="3">
    <source>
        <dbReference type="Proteomes" id="UP001060261"/>
    </source>
</evidence>
<organism evidence="2 3">
    <name type="scientific">Deinococcus rubellus</name>
    <dbReference type="NCBI Taxonomy" id="1889240"/>
    <lineage>
        <taxon>Bacteria</taxon>
        <taxon>Thermotogati</taxon>
        <taxon>Deinococcota</taxon>
        <taxon>Deinococci</taxon>
        <taxon>Deinococcales</taxon>
        <taxon>Deinococcaceae</taxon>
        <taxon>Deinococcus</taxon>
    </lineage>
</organism>
<dbReference type="EMBL" id="CP104213">
    <property type="protein sequence ID" value="UWX64114.1"/>
    <property type="molecule type" value="Genomic_DNA"/>
</dbReference>
<name>A0ABY5YGD6_9DEIO</name>
<protein>
    <submittedName>
        <fullName evidence="2">Uncharacterized protein</fullName>
    </submittedName>
</protein>